<dbReference type="InterPro" id="IPR003607">
    <property type="entry name" value="HD/PDEase_dom"/>
</dbReference>
<dbReference type="Pfam" id="PF01966">
    <property type="entry name" value="HD"/>
    <property type="match status" value="1"/>
</dbReference>
<dbReference type="InterPro" id="IPR006674">
    <property type="entry name" value="HD_domain"/>
</dbReference>
<feature type="domain" description="HD" evidence="2">
    <location>
        <begin position="65"/>
        <end position="176"/>
    </location>
</feature>
<sequence>MTDAIRKMVISDFPEIALIPDIDMQDKVVEAWSYALCCSDFSRITEIPPEGNPGAPVLVQGTQADHIRGVMRYTRAIALEFEQAYPQTQIDWSILLAGAACHDVGKPYEFDPANRKRWAECPAQSGAPTFRHSVFGMHVCLMVGLPEEVAHIAVGHSLEGLHMGVSAECTIVRQADHGWWHVAGALGLITPESLGALSGNLRARPQRSEDQVGQSSGMDHVSHGRGRGRTGSGNGSK</sequence>
<comment type="caution">
    <text evidence="3">The sequence shown here is derived from an EMBL/GenBank/DDBJ whole genome shotgun (WGS) entry which is preliminary data.</text>
</comment>
<evidence type="ECO:0000259" key="2">
    <source>
        <dbReference type="Pfam" id="PF01966"/>
    </source>
</evidence>
<evidence type="ECO:0000256" key="1">
    <source>
        <dbReference type="SAM" id="MobiDB-lite"/>
    </source>
</evidence>
<proteinExistence type="predicted"/>
<dbReference type="AlphaFoldDB" id="A0AAE5RU16"/>
<gene>
    <name evidence="3" type="ORF">CPJ18_22845</name>
</gene>
<organism evidence="3 4">
    <name type="scientific">Agrobacterium rosae</name>
    <dbReference type="NCBI Taxonomy" id="1972867"/>
    <lineage>
        <taxon>Bacteria</taxon>
        <taxon>Pseudomonadati</taxon>
        <taxon>Pseudomonadota</taxon>
        <taxon>Alphaproteobacteria</taxon>
        <taxon>Hyphomicrobiales</taxon>
        <taxon>Rhizobiaceae</taxon>
        <taxon>Rhizobium/Agrobacterium group</taxon>
        <taxon>Agrobacterium</taxon>
    </lineage>
</organism>
<dbReference type="SUPFAM" id="SSF109604">
    <property type="entry name" value="HD-domain/PDEase-like"/>
    <property type="match status" value="1"/>
</dbReference>
<evidence type="ECO:0000313" key="3">
    <source>
        <dbReference type="EMBL" id="POO49084.1"/>
    </source>
</evidence>
<reference evidence="3 4" key="1">
    <citation type="journal article" date="2018" name="Syst. Appl. Microbiol.">
        <title>Agrobacterium rosae sp. nov., isolated from galls on different agricultural crops.</title>
        <authorList>
            <person name="Kuzmanovic N."/>
            <person name="Pulawska J."/>
            <person name="Smalla K."/>
            <person name="Nesme X."/>
        </authorList>
    </citation>
    <scope>NUCLEOTIDE SEQUENCE [LARGE SCALE GENOMIC DNA]</scope>
    <source>
        <strain evidence="3 4">NCPPB 1650</strain>
    </source>
</reference>
<accession>A0AAE5RU16</accession>
<dbReference type="CDD" id="cd00077">
    <property type="entry name" value="HDc"/>
    <property type="match status" value="1"/>
</dbReference>
<dbReference type="EMBL" id="NXEJ01000012">
    <property type="protein sequence ID" value="POO49084.1"/>
    <property type="molecule type" value="Genomic_DNA"/>
</dbReference>
<dbReference type="Proteomes" id="UP000237447">
    <property type="component" value="Unassembled WGS sequence"/>
</dbReference>
<evidence type="ECO:0000313" key="4">
    <source>
        <dbReference type="Proteomes" id="UP000237447"/>
    </source>
</evidence>
<protein>
    <submittedName>
        <fullName evidence="3">Phosphohydrolase</fullName>
    </submittedName>
</protein>
<name>A0AAE5RU16_9HYPH</name>
<dbReference type="Gene3D" id="1.10.3210.10">
    <property type="entry name" value="Hypothetical protein af1432"/>
    <property type="match status" value="1"/>
</dbReference>
<feature type="region of interest" description="Disordered" evidence="1">
    <location>
        <begin position="202"/>
        <end position="237"/>
    </location>
</feature>